<dbReference type="AlphaFoldDB" id="A0A183CEB7"/>
<sequence>MINVVPLADAHELMELANAIQSARDFVKAQAVGKLEVIAEQMEFLRKVYYLYRQCAGGEALRRFFSLISPEEWGGERALERRSMQFLGAYRLEFDQTWSRQDANEAPNSNRKTQILGQIDKFLVPSLPSDVPP</sequence>
<dbReference type="PANTHER" id="PTHR14553:SF1">
    <property type="entry name" value="SIMILAR TO CHROMOSOME 1 OPEN READING FRAME 50"/>
    <property type="match status" value="1"/>
</dbReference>
<evidence type="ECO:0000313" key="2">
    <source>
        <dbReference type="WBParaSite" id="GPLIN_001122100"/>
    </source>
</evidence>
<organism evidence="1 2">
    <name type="scientific">Globodera pallida</name>
    <name type="common">Potato cyst nematode worm</name>
    <name type="synonym">Heterodera pallida</name>
    <dbReference type="NCBI Taxonomy" id="36090"/>
    <lineage>
        <taxon>Eukaryota</taxon>
        <taxon>Metazoa</taxon>
        <taxon>Ecdysozoa</taxon>
        <taxon>Nematoda</taxon>
        <taxon>Chromadorea</taxon>
        <taxon>Rhabditida</taxon>
        <taxon>Tylenchina</taxon>
        <taxon>Tylenchomorpha</taxon>
        <taxon>Tylenchoidea</taxon>
        <taxon>Heteroderidae</taxon>
        <taxon>Heteroderinae</taxon>
        <taxon>Globodera</taxon>
    </lineage>
</organism>
<accession>A0A183CEB7</accession>
<reference evidence="2" key="3">
    <citation type="submission" date="2016-06" db="UniProtKB">
        <authorList>
            <consortium name="WormBaseParasite"/>
        </authorList>
    </citation>
    <scope>IDENTIFICATION</scope>
</reference>
<evidence type="ECO:0000313" key="1">
    <source>
        <dbReference type="Proteomes" id="UP000050741"/>
    </source>
</evidence>
<reference evidence="1" key="1">
    <citation type="submission" date="2013-12" db="EMBL/GenBank/DDBJ databases">
        <authorList>
            <person name="Aslett M."/>
        </authorList>
    </citation>
    <scope>NUCLEOTIDE SEQUENCE [LARGE SCALE GENOMIC DNA]</scope>
    <source>
        <strain evidence="1">Lindley</strain>
    </source>
</reference>
<name>A0A183CEB7_GLOPA</name>
<dbReference type="InterPro" id="IPR019534">
    <property type="entry name" value="DUF2452"/>
</dbReference>
<dbReference type="WBParaSite" id="GPLIN_001122100">
    <property type="protein sequence ID" value="GPLIN_001122100"/>
    <property type="gene ID" value="GPLIN_001122100"/>
</dbReference>
<dbReference type="Pfam" id="PF10504">
    <property type="entry name" value="DUF2452"/>
    <property type="match status" value="1"/>
</dbReference>
<reference evidence="1" key="2">
    <citation type="submission" date="2014-05" db="EMBL/GenBank/DDBJ databases">
        <title>The genome and life-stage specific transcriptomes of Globodera pallida elucidate key aspects of plant parasitism by a cyst nematode.</title>
        <authorList>
            <person name="Cotton J.A."/>
            <person name="Lilley C.J."/>
            <person name="Jones L.M."/>
            <person name="Kikuchi T."/>
            <person name="Reid A.J."/>
            <person name="Thorpe P."/>
            <person name="Tsai I.J."/>
            <person name="Beasley H."/>
            <person name="Blok V."/>
            <person name="Cock P.J.A."/>
            <person name="Van den Akker S.E."/>
            <person name="Holroyd N."/>
            <person name="Hunt M."/>
            <person name="Mantelin S."/>
            <person name="Naghra H."/>
            <person name="Pain A."/>
            <person name="Palomares-Rius J.E."/>
            <person name="Zarowiecki M."/>
            <person name="Berriman M."/>
            <person name="Jones J.T."/>
            <person name="Urwin P.E."/>
        </authorList>
    </citation>
    <scope>NUCLEOTIDE SEQUENCE [LARGE SCALE GENOMIC DNA]</scope>
    <source>
        <strain evidence="1">Lindley</strain>
    </source>
</reference>
<keyword evidence="1" id="KW-1185">Reference proteome</keyword>
<proteinExistence type="predicted"/>
<dbReference type="PANTHER" id="PTHR14553">
    <property type="entry name" value="UNCHARACTERIZED PROTEIN C1ORF50"/>
    <property type="match status" value="1"/>
</dbReference>
<protein>
    <submittedName>
        <fullName evidence="2">GB1/RHD3-type G domain-containing protein</fullName>
    </submittedName>
</protein>
<dbReference type="Proteomes" id="UP000050741">
    <property type="component" value="Unassembled WGS sequence"/>
</dbReference>